<feature type="domain" description="AB hydrolase-1" evidence="3">
    <location>
        <begin position="131"/>
        <end position="356"/>
    </location>
</feature>
<proteinExistence type="predicted"/>
<keyword evidence="4" id="KW-0378">Hydrolase</keyword>
<dbReference type="InterPro" id="IPR029058">
    <property type="entry name" value="AB_hydrolase_fold"/>
</dbReference>
<keyword evidence="2" id="KW-0472">Membrane</keyword>
<dbReference type="Gene3D" id="3.40.50.1820">
    <property type="entry name" value="alpha/beta hydrolase"/>
    <property type="match status" value="1"/>
</dbReference>
<evidence type="ECO:0000259" key="3">
    <source>
        <dbReference type="Pfam" id="PF12697"/>
    </source>
</evidence>
<dbReference type="SUPFAM" id="SSF53474">
    <property type="entry name" value="alpha/beta-Hydrolases"/>
    <property type="match status" value="1"/>
</dbReference>
<dbReference type="PANTHER" id="PTHR46438:SF2">
    <property type="entry name" value="ALPHA_BETA-HYDROLASES SUPERFAMILY PROTEIN"/>
    <property type="match status" value="1"/>
</dbReference>
<keyword evidence="2" id="KW-0812">Transmembrane</keyword>
<keyword evidence="5" id="KW-1185">Reference proteome</keyword>
<name>A0ABQ3JIM7_9DEIO</name>
<dbReference type="PANTHER" id="PTHR46438">
    <property type="entry name" value="ALPHA/BETA-HYDROLASES SUPERFAMILY PROTEIN"/>
    <property type="match status" value="1"/>
</dbReference>
<evidence type="ECO:0000313" key="4">
    <source>
        <dbReference type="EMBL" id="GHF34370.1"/>
    </source>
</evidence>
<dbReference type="InterPro" id="IPR000073">
    <property type="entry name" value="AB_hydrolase_1"/>
</dbReference>
<gene>
    <name evidence="4" type="ORF">GCM10017781_09000</name>
</gene>
<evidence type="ECO:0000256" key="1">
    <source>
        <dbReference type="SAM" id="MobiDB-lite"/>
    </source>
</evidence>
<keyword evidence="2" id="KW-1133">Transmembrane helix</keyword>
<organism evidence="4 5">
    <name type="scientific">Deinococcus metalli</name>
    <dbReference type="NCBI Taxonomy" id="1141878"/>
    <lineage>
        <taxon>Bacteria</taxon>
        <taxon>Thermotogati</taxon>
        <taxon>Deinococcota</taxon>
        <taxon>Deinococci</taxon>
        <taxon>Deinococcales</taxon>
        <taxon>Deinococcaceae</taxon>
        <taxon>Deinococcus</taxon>
    </lineage>
</organism>
<protein>
    <submittedName>
        <fullName evidence="4">Alpha/beta hydrolase</fullName>
    </submittedName>
</protein>
<feature type="region of interest" description="Disordered" evidence="1">
    <location>
        <begin position="19"/>
        <end position="53"/>
    </location>
</feature>
<feature type="transmembrane region" description="Helical" evidence="2">
    <location>
        <begin position="61"/>
        <end position="79"/>
    </location>
</feature>
<evidence type="ECO:0000256" key="2">
    <source>
        <dbReference type="SAM" id="Phobius"/>
    </source>
</evidence>
<dbReference type="Pfam" id="PF12697">
    <property type="entry name" value="Abhydrolase_6"/>
    <property type="match status" value="1"/>
</dbReference>
<evidence type="ECO:0000313" key="5">
    <source>
        <dbReference type="Proteomes" id="UP000619376"/>
    </source>
</evidence>
<dbReference type="Proteomes" id="UP000619376">
    <property type="component" value="Unassembled WGS sequence"/>
</dbReference>
<comment type="caution">
    <text evidence="4">The sequence shown here is derived from an EMBL/GenBank/DDBJ whole genome shotgun (WGS) entry which is preliminary data.</text>
</comment>
<dbReference type="GO" id="GO:0016787">
    <property type="term" value="F:hydrolase activity"/>
    <property type="evidence" value="ECO:0007669"/>
    <property type="project" value="UniProtKB-KW"/>
</dbReference>
<sequence>MQAPTFTFAHATNADARSQSGPLLDGGFNSACHSRRRMVPGRTDARAPAPHDQGMKRPLKLALLAAGVLAVLVACAPALSPGPDGQTLRPAVSGERQYLTLPGFGRVAYYADTRGTGRPLILTPSVNAAASAYEMKPLWDAYAGSRPVYALEWPGFGSSDRPDIRYTPALMTSALSALVAQLGTDVDVVALSLGSEFAARAALSDAHICTVALISPSGLGQPRPGTQQASADDGGQRLYRILNAVSTPLYGLLRLRPVIESFLDRSFHGPVDQGLVDYSVDTTRQPGAKYAPVYFISGQLFTPDAYAELYSKLQVPALVLYDKDAFVSFDRLPQFAAQPGVQAVRIPDTDGLPHFEKQPEVRSALDAFWAAHL</sequence>
<dbReference type="EMBL" id="BNAJ01000001">
    <property type="protein sequence ID" value="GHF34370.1"/>
    <property type="molecule type" value="Genomic_DNA"/>
</dbReference>
<accession>A0ABQ3JIM7</accession>
<reference evidence="5" key="1">
    <citation type="journal article" date="2019" name="Int. J. Syst. Evol. Microbiol.">
        <title>The Global Catalogue of Microorganisms (GCM) 10K type strain sequencing project: providing services to taxonomists for standard genome sequencing and annotation.</title>
        <authorList>
            <consortium name="The Broad Institute Genomics Platform"/>
            <consortium name="The Broad Institute Genome Sequencing Center for Infectious Disease"/>
            <person name="Wu L."/>
            <person name="Ma J."/>
        </authorList>
    </citation>
    <scope>NUCLEOTIDE SEQUENCE [LARGE SCALE GENOMIC DNA]</scope>
    <source>
        <strain evidence="5">CGMCC 1.18437</strain>
    </source>
</reference>